<proteinExistence type="predicted"/>
<dbReference type="AlphaFoldDB" id="A0A9P5X1E8"/>
<reference evidence="1" key="1">
    <citation type="submission" date="2020-11" db="EMBL/GenBank/DDBJ databases">
        <authorList>
            <consortium name="DOE Joint Genome Institute"/>
            <person name="Ahrendt S."/>
            <person name="Riley R."/>
            <person name="Andreopoulos W."/>
            <person name="Labutti K."/>
            <person name="Pangilinan J."/>
            <person name="Ruiz-Duenas F.J."/>
            <person name="Barrasa J.M."/>
            <person name="Sanchez-Garcia M."/>
            <person name="Camarero S."/>
            <person name="Miyauchi S."/>
            <person name="Serrano A."/>
            <person name="Linde D."/>
            <person name="Babiker R."/>
            <person name="Drula E."/>
            <person name="Ayuso-Fernandez I."/>
            <person name="Pacheco R."/>
            <person name="Padilla G."/>
            <person name="Ferreira P."/>
            <person name="Barriuso J."/>
            <person name="Kellner H."/>
            <person name="Castanera R."/>
            <person name="Alfaro M."/>
            <person name="Ramirez L."/>
            <person name="Pisabarro A.G."/>
            <person name="Kuo A."/>
            <person name="Tritt A."/>
            <person name="Lipzen A."/>
            <person name="He G."/>
            <person name="Yan M."/>
            <person name="Ng V."/>
            <person name="Cullen D."/>
            <person name="Martin F."/>
            <person name="Rosso M.-N."/>
            <person name="Henrissat B."/>
            <person name="Hibbett D."/>
            <person name="Martinez A.T."/>
            <person name="Grigoriev I.V."/>
        </authorList>
    </citation>
    <scope>NUCLEOTIDE SEQUENCE</scope>
    <source>
        <strain evidence="1">MF-IS2</strain>
    </source>
</reference>
<comment type="caution">
    <text evidence="1">The sequence shown here is derived from an EMBL/GenBank/DDBJ whole genome shotgun (WGS) entry which is preliminary data.</text>
</comment>
<accession>A0A9P5X1E8</accession>
<organism evidence="1 2">
    <name type="scientific">Macrolepiota fuliginosa MF-IS2</name>
    <dbReference type="NCBI Taxonomy" id="1400762"/>
    <lineage>
        <taxon>Eukaryota</taxon>
        <taxon>Fungi</taxon>
        <taxon>Dikarya</taxon>
        <taxon>Basidiomycota</taxon>
        <taxon>Agaricomycotina</taxon>
        <taxon>Agaricomycetes</taxon>
        <taxon>Agaricomycetidae</taxon>
        <taxon>Agaricales</taxon>
        <taxon>Agaricineae</taxon>
        <taxon>Agaricaceae</taxon>
        <taxon>Macrolepiota</taxon>
    </lineage>
</organism>
<name>A0A9P5X1E8_9AGAR</name>
<protein>
    <submittedName>
        <fullName evidence="1">Uncharacterized protein</fullName>
    </submittedName>
</protein>
<feature type="non-terminal residue" evidence="1">
    <location>
        <position position="224"/>
    </location>
</feature>
<evidence type="ECO:0000313" key="1">
    <source>
        <dbReference type="EMBL" id="KAF9441121.1"/>
    </source>
</evidence>
<dbReference type="EMBL" id="MU152052">
    <property type="protein sequence ID" value="KAF9441121.1"/>
    <property type="molecule type" value="Genomic_DNA"/>
</dbReference>
<keyword evidence="2" id="KW-1185">Reference proteome</keyword>
<dbReference type="Proteomes" id="UP000807342">
    <property type="component" value="Unassembled WGS sequence"/>
</dbReference>
<dbReference type="OrthoDB" id="3261690at2759"/>
<sequence length="224" mass="25037">MADLYASNPTVSFTLSEFTARASAYCNAGDQDSFIRFVLNGEYVDVDASSESDSESDSNSGGSPLRQAFLDPIQNIVASDHPLTVSHDYDSAIGISDDILVDGPITIHTIPHSSHDLTSSIHMKYPITCGDTVTRVDYHRIPNFELGIFGSRHHIHIFFPGLWSEDPNRAHRLTAEQRALWYEHGIRPAIRRLLGEAIVSEWPATYNSERRRAEKNRGGYSWST</sequence>
<evidence type="ECO:0000313" key="2">
    <source>
        <dbReference type="Proteomes" id="UP000807342"/>
    </source>
</evidence>
<gene>
    <name evidence="1" type="ORF">P691DRAFT_607543</name>
</gene>